<dbReference type="InterPro" id="IPR021898">
    <property type="entry name" value="DUF3509"/>
</dbReference>
<sequence>MNNLNQELSTEFSDYQVAIKPRPDGKLLLTLHRGGELVVNRAIEREAMQSKACLHSAIRELVRDIKLEAGEVTCQGDTSQWLYRELPTFTGAPICQTVAKTLVRRRKLELCGAR</sequence>
<protein>
    <submittedName>
        <fullName evidence="1">DUF3509 domain-containing protein</fullName>
    </submittedName>
</protein>
<evidence type="ECO:0000313" key="1">
    <source>
        <dbReference type="EMBL" id="MBB2493524.1"/>
    </source>
</evidence>
<dbReference type="Pfam" id="PF12021">
    <property type="entry name" value="DUF3509"/>
    <property type="match status" value="1"/>
</dbReference>
<evidence type="ECO:0000313" key="2">
    <source>
        <dbReference type="Proteomes" id="UP000542720"/>
    </source>
</evidence>
<accession>A0A7W4LHZ2</accession>
<dbReference type="AlphaFoldDB" id="A0A7W4LHZ2"/>
<dbReference type="EMBL" id="JACJUD010000001">
    <property type="protein sequence ID" value="MBB2493524.1"/>
    <property type="molecule type" value="Genomic_DNA"/>
</dbReference>
<dbReference type="RefSeq" id="WP_183087106.1">
    <property type="nucleotide sequence ID" value="NZ_JACJUD010000001.1"/>
</dbReference>
<name>A0A7W4LHZ2_9GAMM</name>
<gene>
    <name evidence="1" type="ORF">H3H51_00755</name>
</gene>
<keyword evidence="2" id="KW-1185">Reference proteome</keyword>
<organism evidence="1 2">
    <name type="scientific">Aquipseudomonas ullengensis</name>
    <dbReference type="NCBI Taxonomy" id="2759166"/>
    <lineage>
        <taxon>Bacteria</taxon>
        <taxon>Pseudomonadati</taxon>
        <taxon>Pseudomonadota</taxon>
        <taxon>Gammaproteobacteria</taxon>
        <taxon>Pseudomonadales</taxon>
        <taxon>Pseudomonadaceae</taxon>
        <taxon>Aquipseudomonas</taxon>
    </lineage>
</organism>
<proteinExistence type="predicted"/>
<reference evidence="1 2" key="1">
    <citation type="submission" date="2020-08" db="EMBL/GenBank/DDBJ databases">
        <authorList>
            <person name="Kim C.M."/>
        </authorList>
    </citation>
    <scope>NUCLEOTIDE SEQUENCE [LARGE SCALE GENOMIC DNA]</scope>
    <source>
        <strain evidence="1 2">UL070</strain>
    </source>
</reference>
<comment type="caution">
    <text evidence="1">The sequence shown here is derived from an EMBL/GenBank/DDBJ whole genome shotgun (WGS) entry which is preliminary data.</text>
</comment>
<dbReference type="Proteomes" id="UP000542720">
    <property type="component" value="Unassembled WGS sequence"/>
</dbReference>